<evidence type="ECO:0000256" key="1">
    <source>
        <dbReference type="SAM" id="MobiDB-lite"/>
    </source>
</evidence>
<dbReference type="Proteomes" id="UP001597085">
    <property type="component" value="Unassembled WGS sequence"/>
</dbReference>
<dbReference type="RefSeq" id="WP_256422232.1">
    <property type="nucleotide sequence ID" value="NZ_JANHDI010000011.1"/>
</dbReference>
<organism evidence="2 3">
    <name type="scientific">Halobellus rarus</name>
    <dbReference type="NCBI Taxonomy" id="1126237"/>
    <lineage>
        <taxon>Archaea</taxon>
        <taxon>Methanobacteriati</taxon>
        <taxon>Methanobacteriota</taxon>
        <taxon>Stenosarchaea group</taxon>
        <taxon>Halobacteria</taxon>
        <taxon>Halobacteriales</taxon>
        <taxon>Haloferacaceae</taxon>
        <taxon>Halobellus</taxon>
    </lineage>
</organism>
<name>A0ABD6CRS1_9EURY</name>
<accession>A0ABD6CRS1</accession>
<feature type="compositionally biased region" description="Basic and acidic residues" evidence="1">
    <location>
        <begin position="424"/>
        <end position="437"/>
    </location>
</feature>
<sequence>MTNLPDNVRLITITDTARVNGSRILTAPAESYDPFDKIGFKRDNVPNKFFGRNGKKAVGKTVFARIQSTDADIPYANLYKYSVFGPIPTDGNVNRHSKLLDAEFEQGSTTVKINDTPLTVNEPALVTTTGTVKIRFDLDQPAISATIHDYDITIPNEGDTITASIPTSADKTTAVVNQTDGIYRLQLDEPAIYAGSITAKITDASYPLQATIVDYGEGLPSEGDTITTTLRQYSDTVSAIHQGVKFDIELEDDPITTGDITVEITTIDNPMQGRVTTYHDLPGEGDVLTIRVEREPPPATITPDAERYEIEFKEPILLDGEIDIRLTSDEPPFQGTVESYRGKLPEVGREVLAKVVKSPTGLYAEPAVYSYRVTLENEHNTDYKGTAKVRITDVSHNEIKGRILEETDNERIPQTDTDNPFTEQVERKNDLLSRDKF</sequence>
<dbReference type="EMBL" id="JBHUDK010000015">
    <property type="protein sequence ID" value="MFD1600492.1"/>
    <property type="molecule type" value="Genomic_DNA"/>
</dbReference>
<reference evidence="2 3" key="1">
    <citation type="journal article" date="2019" name="Int. J. Syst. Evol. Microbiol.">
        <title>The Global Catalogue of Microorganisms (GCM) 10K type strain sequencing project: providing services to taxonomists for standard genome sequencing and annotation.</title>
        <authorList>
            <consortium name="The Broad Institute Genomics Platform"/>
            <consortium name="The Broad Institute Genome Sequencing Center for Infectious Disease"/>
            <person name="Wu L."/>
            <person name="Ma J."/>
        </authorList>
    </citation>
    <scope>NUCLEOTIDE SEQUENCE [LARGE SCALE GENOMIC DNA]</scope>
    <source>
        <strain evidence="2 3">CGMCC 1.12121</strain>
    </source>
</reference>
<feature type="region of interest" description="Disordered" evidence="1">
    <location>
        <begin position="407"/>
        <end position="437"/>
    </location>
</feature>
<evidence type="ECO:0000313" key="3">
    <source>
        <dbReference type="Proteomes" id="UP001597085"/>
    </source>
</evidence>
<dbReference type="AlphaFoldDB" id="A0ABD6CRS1"/>
<proteinExistence type="predicted"/>
<evidence type="ECO:0000313" key="2">
    <source>
        <dbReference type="EMBL" id="MFD1600492.1"/>
    </source>
</evidence>
<keyword evidence="3" id="KW-1185">Reference proteome</keyword>
<comment type="caution">
    <text evidence="2">The sequence shown here is derived from an EMBL/GenBank/DDBJ whole genome shotgun (WGS) entry which is preliminary data.</text>
</comment>
<protein>
    <submittedName>
        <fullName evidence="2">Uncharacterized protein</fullName>
    </submittedName>
</protein>
<gene>
    <name evidence="2" type="ORF">ACFSBX_16225</name>
</gene>